<keyword evidence="9" id="KW-0170">Cobalt</keyword>
<evidence type="ECO:0000259" key="10">
    <source>
        <dbReference type="Pfam" id="PF07687"/>
    </source>
</evidence>
<evidence type="ECO:0000313" key="14">
    <source>
        <dbReference type="Proteomes" id="UP001215549"/>
    </source>
</evidence>
<proteinExistence type="inferred from homology"/>
<dbReference type="Gene3D" id="3.40.630.10">
    <property type="entry name" value="Zn peptidases"/>
    <property type="match status" value="1"/>
</dbReference>
<dbReference type="NCBIfam" id="NF005710">
    <property type="entry name" value="PRK07522.1"/>
    <property type="match status" value="1"/>
</dbReference>
<dbReference type="InterPro" id="IPR001261">
    <property type="entry name" value="ArgE/DapE_CS"/>
</dbReference>
<evidence type="ECO:0000256" key="9">
    <source>
        <dbReference type="ARBA" id="ARBA00023285"/>
    </source>
</evidence>
<sequence>MKDLSGAISQHPRLGDAKDHLKTLIGFDTTSRNSNLPLIDHMAEFLEVLGGKITRLQDETGQKANLIARFGPPEISGIVLSGHTDVVPAGGTNWTTPPFDADERDGRIFGRGSCDMKAFAACVMAAMRDIDQIELSRPLYLCFSYDEEVGCLGAPQIARYLKELDVPPSFAVIGEPSDMKLVAGQKGKIAMRATFHGTSGHSSFAPAHVNAVAYAARAVSMIDARARRYETEGPFDPAFTVPHATCLVTMIDGGVATNVTPDRCSFTFELRSIDELAAQADLDELLTEIRETLEPEMKAGHPDAGIRFERIFAYPAMGDARGTDAFAELRPVMPEYSGKVSYGSEGGVFEVEGGIPSIIVGPGSIEQAHKADEFVEIDQLNRCLHFLDNLLDQVGIQK</sequence>
<keyword evidence="7 12" id="KW-0378">Hydrolase</keyword>
<evidence type="ECO:0000313" key="12">
    <source>
        <dbReference type="EMBL" id="WCR03296.1"/>
    </source>
</evidence>
<dbReference type="EMBL" id="FTOU01000001">
    <property type="protein sequence ID" value="SIS50943.1"/>
    <property type="molecule type" value="Genomic_DNA"/>
</dbReference>
<dbReference type="InterPro" id="IPR036264">
    <property type="entry name" value="Bact_exopeptidase_dim_dom"/>
</dbReference>
<dbReference type="NCBIfam" id="TIGR01892">
    <property type="entry name" value="AcOrn-deacetyl"/>
    <property type="match status" value="1"/>
</dbReference>
<dbReference type="RefSeq" id="WP_076522297.1">
    <property type="nucleotide sequence ID" value="NZ_CP067140.1"/>
</dbReference>
<gene>
    <name evidence="12" type="primary">argE</name>
    <name evidence="12" type="ORF">JHX88_00450</name>
    <name evidence="11" type="ORF">SAMN05421772_101158</name>
</gene>
<keyword evidence="3" id="KW-0963">Cytoplasm</keyword>
<feature type="domain" description="Peptidase M20 dimerisation" evidence="10">
    <location>
        <begin position="184"/>
        <end position="299"/>
    </location>
</feature>
<evidence type="ECO:0000256" key="4">
    <source>
        <dbReference type="ARBA" id="ARBA00022571"/>
    </source>
</evidence>
<comment type="cofactor">
    <cofactor evidence="1">
        <name>Zn(2+)</name>
        <dbReference type="ChEBI" id="CHEBI:29105"/>
    </cofactor>
</comment>
<dbReference type="PROSITE" id="PS00759">
    <property type="entry name" value="ARGE_DAPE_CPG2_2"/>
    <property type="match status" value="1"/>
</dbReference>
<keyword evidence="6" id="KW-0479">Metal-binding</keyword>
<dbReference type="GO" id="GO:0008777">
    <property type="term" value="F:acetylornithine deacetylase activity"/>
    <property type="evidence" value="ECO:0007669"/>
    <property type="project" value="UniProtKB-EC"/>
</dbReference>
<dbReference type="EC" id="3.5.1.16" evidence="12"/>
<keyword evidence="5" id="KW-0028">Amino-acid biosynthesis</keyword>
<dbReference type="Proteomes" id="UP000186216">
    <property type="component" value="Unassembled WGS sequence"/>
</dbReference>
<evidence type="ECO:0000313" key="11">
    <source>
        <dbReference type="EMBL" id="SIS50943.1"/>
    </source>
</evidence>
<evidence type="ECO:0000256" key="2">
    <source>
        <dbReference type="ARBA" id="ARBA00005691"/>
    </source>
</evidence>
<evidence type="ECO:0000256" key="7">
    <source>
        <dbReference type="ARBA" id="ARBA00022801"/>
    </source>
</evidence>
<keyword evidence="14" id="KW-1185">Reference proteome</keyword>
<dbReference type="GO" id="GO:0046872">
    <property type="term" value="F:metal ion binding"/>
    <property type="evidence" value="ECO:0007669"/>
    <property type="project" value="UniProtKB-KW"/>
</dbReference>
<dbReference type="Gene3D" id="3.30.70.360">
    <property type="match status" value="1"/>
</dbReference>
<dbReference type="Pfam" id="PF07687">
    <property type="entry name" value="M20_dimer"/>
    <property type="match status" value="1"/>
</dbReference>
<evidence type="ECO:0000256" key="3">
    <source>
        <dbReference type="ARBA" id="ARBA00022490"/>
    </source>
</evidence>
<evidence type="ECO:0000256" key="8">
    <source>
        <dbReference type="ARBA" id="ARBA00022833"/>
    </source>
</evidence>
<evidence type="ECO:0000256" key="1">
    <source>
        <dbReference type="ARBA" id="ARBA00001947"/>
    </source>
</evidence>
<dbReference type="PANTHER" id="PTHR43808:SF31">
    <property type="entry name" value="N-ACETYL-L-CITRULLINE DEACETYLASE"/>
    <property type="match status" value="1"/>
</dbReference>
<comment type="similarity">
    <text evidence="2">Belongs to the peptidase M20A family. ArgE subfamily.</text>
</comment>
<dbReference type="SUPFAM" id="SSF53187">
    <property type="entry name" value="Zn-dependent exopeptidases"/>
    <property type="match status" value="1"/>
</dbReference>
<dbReference type="InterPro" id="IPR002933">
    <property type="entry name" value="Peptidase_M20"/>
</dbReference>
<protein>
    <submittedName>
        <fullName evidence="11">Acetylornithine deacetylase</fullName>
        <ecNumber evidence="12">3.5.1.16</ecNumber>
    </submittedName>
</protein>
<dbReference type="SUPFAM" id="SSF55031">
    <property type="entry name" value="Bacterial exopeptidase dimerisation domain"/>
    <property type="match status" value="1"/>
</dbReference>
<dbReference type="InterPro" id="IPR050072">
    <property type="entry name" value="Peptidase_M20A"/>
</dbReference>
<dbReference type="InterPro" id="IPR011650">
    <property type="entry name" value="Peptidase_M20_dimer"/>
</dbReference>
<dbReference type="PANTHER" id="PTHR43808">
    <property type="entry name" value="ACETYLORNITHINE DEACETYLASE"/>
    <property type="match status" value="1"/>
</dbReference>
<dbReference type="AlphaFoldDB" id="A0AA45W0R7"/>
<dbReference type="Pfam" id="PF01546">
    <property type="entry name" value="Peptidase_M20"/>
    <property type="match status" value="1"/>
</dbReference>
<keyword evidence="8" id="KW-0862">Zinc</keyword>
<evidence type="ECO:0000256" key="6">
    <source>
        <dbReference type="ARBA" id="ARBA00022723"/>
    </source>
</evidence>
<reference evidence="12 14" key="2">
    <citation type="submission" date="2021-01" db="EMBL/GenBank/DDBJ databases">
        <title>Biogeographic distribution of Paracoccus.</title>
        <authorList>
            <person name="Hollensteiner J."/>
            <person name="Leineberger J."/>
            <person name="Brinkhoff T."/>
            <person name="Daniel R."/>
        </authorList>
    </citation>
    <scope>NUCLEOTIDE SEQUENCE [LARGE SCALE GENOMIC DNA]</scope>
    <source>
        <strain evidence="12 14">DSM 18447</strain>
    </source>
</reference>
<dbReference type="CDD" id="cd03894">
    <property type="entry name" value="M20_ArgE"/>
    <property type="match status" value="1"/>
</dbReference>
<organism evidence="11 13">
    <name type="scientific">Paracoccus saliphilus</name>
    <dbReference type="NCBI Taxonomy" id="405559"/>
    <lineage>
        <taxon>Bacteria</taxon>
        <taxon>Pseudomonadati</taxon>
        <taxon>Pseudomonadota</taxon>
        <taxon>Alphaproteobacteria</taxon>
        <taxon>Rhodobacterales</taxon>
        <taxon>Paracoccaceae</taxon>
        <taxon>Paracoccus</taxon>
    </lineage>
</organism>
<evidence type="ECO:0000256" key="5">
    <source>
        <dbReference type="ARBA" id="ARBA00022605"/>
    </source>
</evidence>
<keyword evidence="4" id="KW-0055">Arginine biosynthesis</keyword>
<dbReference type="InterPro" id="IPR010169">
    <property type="entry name" value="AcOrn-deacetyl"/>
</dbReference>
<dbReference type="Proteomes" id="UP001215549">
    <property type="component" value="Chromosome"/>
</dbReference>
<reference evidence="11 13" key="1">
    <citation type="submission" date="2017-01" db="EMBL/GenBank/DDBJ databases">
        <authorList>
            <person name="Varghese N."/>
            <person name="Submissions S."/>
        </authorList>
    </citation>
    <scope>NUCLEOTIDE SEQUENCE [LARGE SCALE GENOMIC DNA]</scope>
    <source>
        <strain evidence="11 13">DSM 18447</strain>
    </source>
</reference>
<evidence type="ECO:0000313" key="13">
    <source>
        <dbReference type="Proteomes" id="UP000186216"/>
    </source>
</evidence>
<dbReference type="EMBL" id="CP067140">
    <property type="protein sequence ID" value="WCR03296.1"/>
    <property type="molecule type" value="Genomic_DNA"/>
</dbReference>
<accession>A0AA45W0R7</accession>
<dbReference type="GO" id="GO:0006526">
    <property type="term" value="P:L-arginine biosynthetic process"/>
    <property type="evidence" value="ECO:0007669"/>
    <property type="project" value="UniProtKB-KW"/>
</dbReference>
<name>A0AA45W0R7_9RHOB</name>